<dbReference type="InterPro" id="IPR009045">
    <property type="entry name" value="Zn_M74/Hedgehog-like"/>
</dbReference>
<keyword evidence="8 10" id="KW-0961">Cell wall biogenesis/degradation</keyword>
<feature type="binding site" evidence="9">
    <location>
        <position position="137"/>
    </location>
    <ligand>
        <name>Zn(2+)</name>
        <dbReference type="ChEBI" id="CHEBI:29105"/>
        <note>catalytic</note>
    </ligand>
</feature>
<dbReference type="HAMAP" id="MF_01924">
    <property type="entry name" value="A_A_dipeptidase"/>
    <property type="match status" value="1"/>
</dbReference>
<dbReference type="RefSeq" id="WP_236338029.1">
    <property type="nucleotide sequence ID" value="NZ_JAKIJS010000002.1"/>
</dbReference>
<keyword evidence="12" id="KW-1185">Reference proteome</keyword>
<dbReference type="EMBL" id="JAKIJS010000002">
    <property type="protein sequence ID" value="MCF6139263.1"/>
    <property type="molecule type" value="Genomic_DNA"/>
</dbReference>
<feature type="binding site" evidence="9">
    <location>
        <position position="144"/>
    </location>
    <ligand>
        <name>Zn(2+)</name>
        <dbReference type="ChEBI" id="CHEBI:29105"/>
        <note>catalytic</note>
    </ligand>
</feature>
<feature type="active site" description="Proton donor/acceptor" evidence="9">
    <location>
        <position position="211"/>
    </location>
</feature>
<organism evidence="11 12">
    <name type="scientific">Pseudalkalibacillus berkeleyi</name>
    <dbReference type="NCBI Taxonomy" id="1069813"/>
    <lineage>
        <taxon>Bacteria</taxon>
        <taxon>Bacillati</taxon>
        <taxon>Bacillota</taxon>
        <taxon>Bacilli</taxon>
        <taxon>Bacillales</taxon>
        <taxon>Fictibacillaceae</taxon>
        <taxon>Pseudalkalibacillus</taxon>
    </lineage>
</organism>
<proteinExistence type="inferred from homology"/>
<comment type="caution">
    <text evidence="11">The sequence shown here is derived from an EMBL/GenBank/DDBJ whole genome shotgun (WGS) entry which is preliminary data.</text>
</comment>
<gene>
    <name evidence="11" type="ORF">L2716_16120</name>
</gene>
<dbReference type="Pfam" id="PF01427">
    <property type="entry name" value="Peptidase_M15"/>
    <property type="match status" value="1"/>
</dbReference>
<evidence type="ECO:0000256" key="4">
    <source>
        <dbReference type="ARBA" id="ARBA00022801"/>
    </source>
</evidence>
<dbReference type="CDD" id="cd14843">
    <property type="entry name" value="D-Ala-D-Ala_dipeptidase_like"/>
    <property type="match status" value="1"/>
</dbReference>
<protein>
    <recommendedName>
        <fullName evidence="9 10">D-alanyl-D-alanine dipeptidase</fullName>
        <shortName evidence="9 10">D-Ala-D-Ala dipeptidase</shortName>
        <ecNumber evidence="9 10">3.4.13.22</ecNumber>
    </recommendedName>
</protein>
<keyword evidence="7 9" id="KW-0482">Metalloprotease</keyword>
<accession>A0ABS9H5W1</accession>
<evidence type="ECO:0000256" key="6">
    <source>
        <dbReference type="ARBA" id="ARBA00022997"/>
    </source>
</evidence>
<evidence type="ECO:0000313" key="12">
    <source>
        <dbReference type="Proteomes" id="UP001649381"/>
    </source>
</evidence>
<evidence type="ECO:0000256" key="3">
    <source>
        <dbReference type="ARBA" id="ARBA00022723"/>
    </source>
</evidence>
<dbReference type="Proteomes" id="UP001649381">
    <property type="component" value="Unassembled WGS sequence"/>
</dbReference>
<evidence type="ECO:0000256" key="10">
    <source>
        <dbReference type="PIRNR" id="PIRNR026671"/>
    </source>
</evidence>
<dbReference type="EC" id="3.4.13.22" evidence="9 10"/>
<evidence type="ECO:0000256" key="9">
    <source>
        <dbReference type="HAMAP-Rule" id="MF_01924"/>
    </source>
</evidence>
<sequence length="240" mass="27962">MNRNDNPLPHVHPLQDWKKIPIHENKEELVSMQSIDSGLLLVKPQYHEKGIVGALNDCYVRREVAIMLVEAARKLPNGYKLMIWDGWRPFSVQSQLYDAYVNQLSNDFPEFSEERLIESARQFVSYPNEDEESPAPHFTGGAVDVTIVDSNGDQLQMGTEFDEFTNSAWTKFYEEKNNTEDLTEDEETFMKNRRLLQHVMTTSGFTNYPAEWWHFDHGNQWWAKQSNEPVAKYGLVKLET</sequence>
<feature type="binding site" evidence="9">
    <location>
        <position position="214"/>
    </location>
    <ligand>
        <name>Zn(2+)</name>
        <dbReference type="ChEBI" id="CHEBI:29105"/>
        <note>catalytic</note>
    </ligand>
</feature>
<dbReference type="Gene3D" id="3.30.1380.10">
    <property type="match status" value="1"/>
</dbReference>
<keyword evidence="5 9" id="KW-0862">Zinc</keyword>
<name>A0ABS9H5W1_9BACL</name>
<evidence type="ECO:0000256" key="5">
    <source>
        <dbReference type="ARBA" id="ARBA00022833"/>
    </source>
</evidence>
<dbReference type="PIRSF" id="PIRSF026671">
    <property type="entry name" value="AA_dipeptidase"/>
    <property type="match status" value="1"/>
</dbReference>
<evidence type="ECO:0000256" key="7">
    <source>
        <dbReference type="ARBA" id="ARBA00023049"/>
    </source>
</evidence>
<comment type="similarity">
    <text evidence="9 10">Belongs to the peptidase M15D family.</text>
</comment>
<comment type="catalytic activity">
    <reaction evidence="1 9 10">
        <text>D-alanyl-D-alanine + H2O = 2 D-alanine</text>
        <dbReference type="Rhea" id="RHEA:20661"/>
        <dbReference type="ChEBI" id="CHEBI:15377"/>
        <dbReference type="ChEBI" id="CHEBI:57416"/>
        <dbReference type="ChEBI" id="CHEBI:57822"/>
        <dbReference type="EC" id="3.4.13.22"/>
    </reaction>
</comment>
<keyword evidence="3 9" id="KW-0479">Metal-binding</keyword>
<keyword evidence="6 9" id="KW-0224">Dipeptidase</keyword>
<comment type="function">
    <text evidence="9 10">Catalyzes hydrolysis of the D-alanyl-D-alanine dipeptide.</text>
</comment>
<evidence type="ECO:0000256" key="8">
    <source>
        <dbReference type="ARBA" id="ARBA00023316"/>
    </source>
</evidence>
<keyword evidence="2 9" id="KW-0645">Protease</keyword>
<dbReference type="PANTHER" id="PTHR43126:SF2">
    <property type="entry name" value="D-ALANYL-D-ALANINE DIPEPTIDASE"/>
    <property type="match status" value="1"/>
</dbReference>
<evidence type="ECO:0000256" key="1">
    <source>
        <dbReference type="ARBA" id="ARBA00001362"/>
    </source>
</evidence>
<comment type="cofactor">
    <cofactor evidence="9">
        <name>Zn(2+)</name>
        <dbReference type="ChEBI" id="CHEBI:29105"/>
    </cofactor>
    <text evidence="9">Binds 1 zinc ion per subunit.</text>
</comment>
<feature type="site" description="Transition state stabilizer" evidence="9">
    <location>
        <position position="88"/>
    </location>
</feature>
<evidence type="ECO:0000256" key="2">
    <source>
        <dbReference type="ARBA" id="ARBA00022670"/>
    </source>
</evidence>
<keyword evidence="4 9" id="KW-0378">Hydrolase</keyword>
<reference evidence="11 12" key="1">
    <citation type="submission" date="2022-01" db="EMBL/GenBank/DDBJ databases">
        <title>Alkalihalobacillus sp. EGI L200015, a novel bacterium isolated from a salt lake sediment.</title>
        <authorList>
            <person name="Gao L."/>
            <person name="Fang B.-Z."/>
            <person name="Li W.-J."/>
        </authorList>
    </citation>
    <scope>NUCLEOTIDE SEQUENCE [LARGE SCALE GENOMIC DNA]</scope>
    <source>
        <strain evidence="11 12">KCTC 12718</strain>
    </source>
</reference>
<evidence type="ECO:0000313" key="11">
    <source>
        <dbReference type="EMBL" id="MCF6139263.1"/>
    </source>
</evidence>
<dbReference type="SUPFAM" id="SSF55166">
    <property type="entry name" value="Hedgehog/DD-peptidase"/>
    <property type="match status" value="1"/>
</dbReference>
<dbReference type="InterPro" id="IPR000755">
    <property type="entry name" value="A_A_dipeptidase"/>
</dbReference>
<dbReference type="PANTHER" id="PTHR43126">
    <property type="entry name" value="D-ALANYL-D-ALANINE DIPEPTIDASE"/>
    <property type="match status" value="1"/>
</dbReference>